<gene>
    <name evidence="1" type="ORF">RhiirA5_422021</name>
</gene>
<dbReference type="EMBL" id="LLXJ01000983">
    <property type="protein sequence ID" value="PKC04609.1"/>
    <property type="molecule type" value="Genomic_DNA"/>
</dbReference>
<comment type="caution">
    <text evidence="1">The sequence shown here is derived from an EMBL/GenBank/DDBJ whole genome shotgun (WGS) entry which is preliminary data.</text>
</comment>
<reference evidence="1 2" key="1">
    <citation type="submission" date="2016-04" db="EMBL/GenBank/DDBJ databases">
        <title>Genome analyses suggest a sexual origin of heterokaryosis in a supposedly ancient asexual fungus.</title>
        <authorList>
            <person name="Ropars J."/>
            <person name="Sedzielewska K."/>
            <person name="Noel J."/>
            <person name="Charron P."/>
            <person name="Farinelli L."/>
            <person name="Marton T."/>
            <person name="Kruger M."/>
            <person name="Pelin A."/>
            <person name="Brachmann A."/>
            <person name="Corradi N."/>
        </authorList>
    </citation>
    <scope>NUCLEOTIDE SEQUENCE [LARGE SCALE GENOMIC DNA]</scope>
    <source>
        <strain evidence="1 2">A5</strain>
    </source>
</reference>
<accession>A0A2N0PCU8</accession>
<sequence length="53" mass="6243">MPVYSNNEDLIMYTTDEEYVHGKSSTTEMIRETILEANSQQKDKNKKIKDNFN</sequence>
<name>A0A2N0PCU8_9GLOM</name>
<organism evidence="1 2">
    <name type="scientific">Rhizophagus irregularis</name>
    <dbReference type="NCBI Taxonomy" id="588596"/>
    <lineage>
        <taxon>Eukaryota</taxon>
        <taxon>Fungi</taxon>
        <taxon>Fungi incertae sedis</taxon>
        <taxon>Mucoromycota</taxon>
        <taxon>Glomeromycotina</taxon>
        <taxon>Glomeromycetes</taxon>
        <taxon>Glomerales</taxon>
        <taxon>Glomeraceae</taxon>
        <taxon>Rhizophagus</taxon>
    </lineage>
</organism>
<protein>
    <submittedName>
        <fullName evidence="1">Uncharacterized protein</fullName>
    </submittedName>
</protein>
<reference evidence="1 2" key="2">
    <citation type="submission" date="2017-09" db="EMBL/GenBank/DDBJ databases">
        <title>Extensive intraspecific genome diversity in a model arbuscular mycorrhizal fungus.</title>
        <authorList>
            <person name="Chen E.C."/>
            <person name="Morin E."/>
            <person name="Beaudet D."/>
            <person name="Noel J."/>
            <person name="Ndikumana S."/>
            <person name="Charron P."/>
            <person name="St-Onge C."/>
            <person name="Giorgi J."/>
            <person name="Grigoriev I.V."/>
            <person name="Roux C."/>
            <person name="Martin F.M."/>
            <person name="Corradi N."/>
        </authorList>
    </citation>
    <scope>NUCLEOTIDE SEQUENCE [LARGE SCALE GENOMIC DNA]</scope>
    <source>
        <strain evidence="1 2">A5</strain>
    </source>
</reference>
<dbReference type="Proteomes" id="UP000232722">
    <property type="component" value="Unassembled WGS sequence"/>
</dbReference>
<evidence type="ECO:0000313" key="1">
    <source>
        <dbReference type="EMBL" id="PKC04609.1"/>
    </source>
</evidence>
<evidence type="ECO:0000313" key="2">
    <source>
        <dbReference type="Proteomes" id="UP000232722"/>
    </source>
</evidence>
<proteinExistence type="predicted"/>
<dbReference type="AlphaFoldDB" id="A0A2N0PCU8"/>